<organism evidence="1">
    <name type="scientific">marine sediment metagenome</name>
    <dbReference type="NCBI Taxonomy" id="412755"/>
    <lineage>
        <taxon>unclassified sequences</taxon>
        <taxon>metagenomes</taxon>
        <taxon>ecological metagenomes</taxon>
    </lineage>
</organism>
<name>X1VZD8_9ZZZZ</name>
<dbReference type="AlphaFoldDB" id="X1VZD8"/>
<dbReference type="EMBL" id="BARW01036488">
    <property type="protein sequence ID" value="GAJ18280.1"/>
    <property type="molecule type" value="Genomic_DNA"/>
</dbReference>
<reference evidence="1" key="1">
    <citation type="journal article" date="2014" name="Front. Microbiol.">
        <title>High frequency of phylogenetically diverse reductive dehalogenase-homologous genes in deep subseafloor sedimentary metagenomes.</title>
        <authorList>
            <person name="Kawai M."/>
            <person name="Futagami T."/>
            <person name="Toyoda A."/>
            <person name="Takaki Y."/>
            <person name="Nishi S."/>
            <person name="Hori S."/>
            <person name="Arai W."/>
            <person name="Tsubouchi T."/>
            <person name="Morono Y."/>
            <person name="Uchiyama I."/>
            <person name="Ito T."/>
            <person name="Fujiyama A."/>
            <person name="Inagaki F."/>
            <person name="Takami H."/>
        </authorList>
    </citation>
    <scope>NUCLEOTIDE SEQUENCE</scope>
    <source>
        <strain evidence="1">Expedition CK06-06</strain>
    </source>
</reference>
<gene>
    <name evidence="1" type="ORF">S12H4_56622</name>
</gene>
<comment type="caution">
    <text evidence="1">The sequence shown here is derived from an EMBL/GenBank/DDBJ whole genome shotgun (WGS) entry which is preliminary data.</text>
</comment>
<protein>
    <submittedName>
        <fullName evidence="1">Uncharacterized protein</fullName>
    </submittedName>
</protein>
<proteinExistence type="predicted"/>
<evidence type="ECO:0000313" key="1">
    <source>
        <dbReference type="EMBL" id="GAJ18280.1"/>
    </source>
</evidence>
<sequence length="49" mass="4995">LILLNCFPANEAKIHAPGDLKAPDNARGMVFSRGFIGIVAGKMAGVVGG</sequence>
<accession>X1VZD8</accession>
<feature type="non-terminal residue" evidence="1">
    <location>
        <position position="1"/>
    </location>
</feature>